<protein>
    <submittedName>
        <fullName evidence="1">Uncharacterized protein</fullName>
    </submittedName>
</protein>
<sequence>MPTAFQKELVTLAHRPADLSDLVASALEEATHAVLESDHTLGGRAGSRPLRWPRARTRRVRCRPCTPCGKRR</sequence>
<dbReference type="eggNOG" id="COG0704">
    <property type="taxonomic scope" value="Bacteria"/>
</dbReference>
<accession>A0A066TZ80</accession>
<gene>
    <name evidence="1" type="ORF">DV20_28090</name>
</gene>
<dbReference type="STRING" id="287986.DV20_28090"/>
<comment type="caution">
    <text evidence="1">The sequence shown here is derived from an EMBL/GenBank/DDBJ whole genome shotgun (WGS) entry which is preliminary data.</text>
</comment>
<dbReference type="Proteomes" id="UP000027345">
    <property type="component" value="Unassembled WGS sequence"/>
</dbReference>
<evidence type="ECO:0000313" key="2">
    <source>
        <dbReference type="Proteomes" id="UP000027345"/>
    </source>
</evidence>
<proteinExistence type="predicted"/>
<name>A0A066TZ80_9PSEU</name>
<keyword evidence="2" id="KW-1185">Reference proteome</keyword>
<evidence type="ECO:0000313" key="1">
    <source>
        <dbReference type="EMBL" id="KDN18917.1"/>
    </source>
</evidence>
<dbReference type="AlphaFoldDB" id="A0A066TZ80"/>
<organism evidence="1 2">
    <name type="scientific">Amycolatopsis rifamycinica</name>
    <dbReference type="NCBI Taxonomy" id="287986"/>
    <lineage>
        <taxon>Bacteria</taxon>
        <taxon>Bacillati</taxon>
        <taxon>Actinomycetota</taxon>
        <taxon>Actinomycetes</taxon>
        <taxon>Pseudonocardiales</taxon>
        <taxon>Pseudonocardiaceae</taxon>
        <taxon>Amycolatopsis</taxon>
    </lineage>
</organism>
<reference evidence="1 2" key="1">
    <citation type="submission" date="2014-05" db="EMBL/GenBank/DDBJ databases">
        <title>Draft genome sequence of Amycolatopsis rifamycinica DSM 46095.</title>
        <authorList>
            <person name="Lal R."/>
            <person name="Saxena A."/>
            <person name="Kumari R."/>
            <person name="Mukherjee U."/>
            <person name="Singh P."/>
            <person name="Sangwan N."/>
            <person name="Mahato N.K."/>
        </authorList>
    </citation>
    <scope>NUCLEOTIDE SEQUENCE [LARGE SCALE GENOMIC DNA]</scope>
    <source>
        <strain evidence="1 2">DSM 46095</strain>
    </source>
</reference>
<dbReference type="EMBL" id="JMQI01000059">
    <property type="protein sequence ID" value="KDN18917.1"/>
    <property type="molecule type" value="Genomic_DNA"/>
</dbReference>